<evidence type="ECO:0000313" key="11">
    <source>
        <dbReference type="Proteomes" id="UP000031130"/>
    </source>
</evidence>
<sequence>MIKYLFGISFLIPTLIFLSLISLFVGVKDISIFNILSLTQEEKEILTIVRLPRLISIIITGMSLSICGLIMQQLTQNKFVSPTTAGTMDCAKFGILICMLFFSGFNFIYQIFIAFIFTLIGSVIFIQILQKIKLKEIVFVPLIGLMFGGIINSITTFFAYENNMIQNIQGWLQGNFSSIMIGNYEILFISIPIFIIAYFFANKITIVGMGKDVSLNLGVSYNTILYIGLIIISIVVSIVVLTIGVIPFLGLVIPNIVSIYKGDNLKAVLFYTAILGAVFLLVCDILSRTIIYPFEIPINLTVGIIGGILFVWILLRKKTNA</sequence>
<keyword evidence="8 9" id="KW-0472">Membrane</keyword>
<name>A0A0A8HVG0_CAMLA</name>
<accession>A0A0A8HVG0</accession>
<dbReference type="CDD" id="cd06550">
    <property type="entry name" value="TM_ABC_iron-siderophores_like"/>
    <property type="match status" value="1"/>
</dbReference>
<evidence type="ECO:0000256" key="7">
    <source>
        <dbReference type="ARBA" id="ARBA00023004"/>
    </source>
</evidence>
<dbReference type="FunFam" id="1.10.3470.10:FF:000004">
    <property type="entry name" value="Iron compound ABC transporter, permease"/>
    <property type="match status" value="1"/>
</dbReference>
<feature type="transmembrane region" description="Helical" evidence="9">
    <location>
        <begin position="238"/>
        <end position="257"/>
    </location>
</feature>
<dbReference type="AlphaFoldDB" id="A0A0A8HVG0"/>
<dbReference type="Pfam" id="PF01032">
    <property type="entry name" value="FecCD"/>
    <property type="match status" value="1"/>
</dbReference>
<evidence type="ECO:0000256" key="5">
    <source>
        <dbReference type="ARBA" id="ARBA00022692"/>
    </source>
</evidence>
<keyword evidence="6 9" id="KW-1133">Transmembrane helix</keyword>
<organism evidence="10 11">
    <name type="scientific">Campylobacter lari NCTC 11845</name>
    <dbReference type="NCBI Taxonomy" id="1388749"/>
    <lineage>
        <taxon>Bacteria</taxon>
        <taxon>Pseudomonadati</taxon>
        <taxon>Campylobacterota</taxon>
        <taxon>Epsilonproteobacteria</taxon>
        <taxon>Campylobacterales</taxon>
        <taxon>Campylobacteraceae</taxon>
        <taxon>Campylobacter</taxon>
    </lineage>
</organism>
<dbReference type="OrthoDB" id="9811975at2"/>
<evidence type="ECO:0000256" key="1">
    <source>
        <dbReference type="ARBA" id="ARBA00004651"/>
    </source>
</evidence>
<dbReference type="GO" id="GO:0033214">
    <property type="term" value="P:siderophore-iron import into cell"/>
    <property type="evidence" value="ECO:0007669"/>
    <property type="project" value="TreeGrafter"/>
</dbReference>
<feature type="transmembrane region" description="Helical" evidence="9">
    <location>
        <begin position="54"/>
        <end position="73"/>
    </location>
</feature>
<feature type="transmembrane region" description="Helical" evidence="9">
    <location>
        <begin position="180"/>
        <end position="201"/>
    </location>
</feature>
<dbReference type="HOGENOM" id="CLU_013016_3_0_7"/>
<dbReference type="GO" id="GO:0005886">
    <property type="term" value="C:plasma membrane"/>
    <property type="evidence" value="ECO:0007669"/>
    <property type="project" value="UniProtKB-SubCell"/>
</dbReference>
<dbReference type="Proteomes" id="UP000031130">
    <property type="component" value="Chromosome"/>
</dbReference>
<feature type="transmembrane region" description="Helical" evidence="9">
    <location>
        <begin position="296"/>
        <end position="315"/>
    </location>
</feature>
<feature type="transmembrane region" description="Helical" evidence="9">
    <location>
        <begin position="138"/>
        <end position="160"/>
    </location>
</feature>
<evidence type="ECO:0000256" key="2">
    <source>
        <dbReference type="ARBA" id="ARBA00007935"/>
    </source>
</evidence>
<proteinExistence type="inferred from homology"/>
<dbReference type="EMBL" id="CP007775">
    <property type="protein sequence ID" value="AJD01703.1"/>
    <property type="molecule type" value="Genomic_DNA"/>
</dbReference>
<dbReference type="GO" id="GO:0022857">
    <property type="term" value="F:transmembrane transporter activity"/>
    <property type="evidence" value="ECO:0007669"/>
    <property type="project" value="InterPro"/>
</dbReference>
<dbReference type="PANTHER" id="PTHR30472:SF27">
    <property type="entry name" value="PETROBACTIN IMPORT SYSTEM PERMEASE PROTEIN YCLN"/>
    <property type="match status" value="1"/>
</dbReference>
<feature type="transmembrane region" description="Helical" evidence="9">
    <location>
        <begin position="269"/>
        <end position="290"/>
    </location>
</feature>
<dbReference type="KEGG" id="cln:UPTC3659_0857"/>
<dbReference type="PANTHER" id="PTHR30472">
    <property type="entry name" value="FERRIC ENTEROBACTIN TRANSPORT SYSTEM PERMEASE PROTEIN"/>
    <property type="match status" value="1"/>
</dbReference>
<reference evidence="10 11" key="1">
    <citation type="journal article" date="2014" name="Genome Biol. Evol.">
        <title>Comparative Genomics of the Campylobacter lari Group.</title>
        <authorList>
            <person name="Miller W.G."/>
            <person name="Yee E."/>
            <person name="Chapman M.H."/>
            <person name="Smith T.P."/>
            <person name="Bono J.L."/>
            <person name="Huynh S."/>
            <person name="Parker C.T."/>
            <person name="Vandamme P."/>
            <person name="Luong K."/>
            <person name="Korlach J."/>
        </authorList>
    </citation>
    <scope>NUCLEOTIDE SEQUENCE [LARGE SCALE GENOMIC DNA]</scope>
    <source>
        <strain evidence="11">RM3659</strain>
    </source>
</reference>
<dbReference type="SUPFAM" id="SSF81345">
    <property type="entry name" value="ABC transporter involved in vitamin B12 uptake, BtuC"/>
    <property type="match status" value="1"/>
</dbReference>
<dbReference type="InterPro" id="IPR037294">
    <property type="entry name" value="ABC_BtuC-like"/>
</dbReference>
<dbReference type="Gene3D" id="1.10.3470.10">
    <property type="entry name" value="ABC transporter involved in vitamin B12 uptake, BtuC"/>
    <property type="match status" value="1"/>
</dbReference>
<comment type="similarity">
    <text evidence="2">Belongs to the binding-protein-dependent transport system permease family. FecCD subfamily.</text>
</comment>
<protein>
    <submittedName>
        <fullName evidence="10">Iron ABC transporter, permease protein</fullName>
    </submittedName>
</protein>
<evidence type="ECO:0000313" key="10">
    <source>
        <dbReference type="EMBL" id="AJD01703.1"/>
    </source>
</evidence>
<keyword evidence="3" id="KW-0813">Transport</keyword>
<evidence type="ECO:0000256" key="4">
    <source>
        <dbReference type="ARBA" id="ARBA00022475"/>
    </source>
</evidence>
<gene>
    <name evidence="10" type="ORF">UPTC3659_0857</name>
</gene>
<feature type="transmembrane region" description="Helical" evidence="9">
    <location>
        <begin position="6"/>
        <end position="27"/>
    </location>
</feature>
<evidence type="ECO:0000256" key="9">
    <source>
        <dbReference type="SAM" id="Phobius"/>
    </source>
</evidence>
<keyword evidence="4" id="KW-1003">Cell membrane</keyword>
<feature type="transmembrane region" description="Helical" evidence="9">
    <location>
        <begin position="93"/>
        <end position="126"/>
    </location>
</feature>
<comment type="subcellular location">
    <subcellularLocation>
        <location evidence="1">Cell membrane</location>
        <topology evidence="1">Multi-pass membrane protein</topology>
    </subcellularLocation>
</comment>
<keyword evidence="5 9" id="KW-0812">Transmembrane</keyword>
<dbReference type="InterPro" id="IPR000522">
    <property type="entry name" value="ABC_transptr_permease_BtuC"/>
</dbReference>
<evidence type="ECO:0000256" key="8">
    <source>
        <dbReference type="ARBA" id="ARBA00023136"/>
    </source>
</evidence>
<feature type="transmembrane region" description="Helical" evidence="9">
    <location>
        <begin position="213"/>
        <end position="232"/>
    </location>
</feature>
<evidence type="ECO:0000256" key="3">
    <source>
        <dbReference type="ARBA" id="ARBA00022448"/>
    </source>
</evidence>
<keyword evidence="7" id="KW-0408">Iron</keyword>
<evidence type="ECO:0000256" key="6">
    <source>
        <dbReference type="ARBA" id="ARBA00022989"/>
    </source>
</evidence>